<accession>A0ABD5P2R5</accession>
<dbReference type="Proteomes" id="UP001595821">
    <property type="component" value="Unassembled WGS sequence"/>
</dbReference>
<dbReference type="GeneID" id="71853580"/>
<organism evidence="2 3">
    <name type="scientific">Natribaculum luteum</name>
    <dbReference type="NCBI Taxonomy" id="1586232"/>
    <lineage>
        <taxon>Archaea</taxon>
        <taxon>Methanobacteriati</taxon>
        <taxon>Methanobacteriota</taxon>
        <taxon>Stenosarchaea group</taxon>
        <taxon>Halobacteria</taxon>
        <taxon>Halobacteriales</taxon>
        <taxon>Natrialbaceae</taxon>
        <taxon>Natribaculum</taxon>
    </lineage>
</organism>
<dbReference type="Pfam" id="PF24431">
    <property type="entry name" value="DUF7554"/>
    <property type="match status" value="1"/>
</dbReference>
<dbReference type="AlphaFoldDB" id="A0ABD5P2R5"/>
<keyword evidence="1" id="KW-0472">Membrane</keyword>
<dbReference type="InterPro" id="IPR055976">
    <property type="entry name" value="DUF7554"/>
</dbReference>
<evidence type="ECO:0000256" key="1">
    <source>
        <dbReference type="SAM" id="Phobius"/>
    </source>
</evidence>
<feature type="transmembrane region" description="Helical" evidence="1">
    <location>
        <begin position="39"/>
        <end position="63"/>
    </location>
</feature>
<protein>
    <recommendedName>
        <fullName evidence="4">Major facilitator superfamily (MFS) profile domain-containing protein</fullName>
    </recommendedName>
</protein>
<name>A0ABD5P2R5_9EURY</name>
<dbReference type="RefSeq" id="WP_246973779.1">
    <property type="nucleotide sequence ID" value="NZ_CP095397.1"/>
</dbReference>
<sequence length="66" mass="7165">MPDSRGELAVDLRTLLGIVLALITILLVLQIVGKIISTIASLLGPFFLVLPLAIAVLIVLWFLDRL</sequence>
<proteinExistence type="predicted"/>
<keyword evidence="1" id="KW-1133">Transmembrane helix</keyword>
<comment type="caution">
    <text evidence="2">The sequence shown here is derived from an EMBL/GenBank/DDBJ whole genome shotgun (WGS) entry which is preliminary data.</text>
</comment>
<gene>
    <name evidence="2" type="ORF">ACFOZ7_16835</name>
</gene>
<feature type="transmembrane region" description="Helical" evidence="1">
    <location>
        <begin position="12"/>
        <end position="33"/>
    </location>
</feature>
<evidence type="ECO:0008006" key="4">
    <source>
        <dbReference type="Google" id="ProtNLM"/>
    </source>
</evidence>
<dbReference type="EMBL" id="JBHSDJ010000125">
    <property type="protein sequence ID" value="MFC4248573.1"/>
    <property type="molecule type" value="Genomic_DNA"/>
</dbReference>
<keyword evidence="1" id="KW-0812">Transmembrane</keyword>
<evidence type="ECO:0000313" key="3">
    <source>
        <dbReference type="Proteomes" id="UP001595821"/>
    </source>
</evidence>
<evidence type="ECO:0000313" key="2">
    <source>
        <dbReference type="EMBL" id="MFC4248573.1"/>
    </source>
</evidence>
<reference evidence="2 3" key="1">
    <citation type="journal article" date="2014" name="Int. J. Syst. Evol. Microbiol.">
        <title>Complete genome sequence of Corynebacterium casei LMG S-19264T (=DSM 44701T), isolated from a smear-ripened cheese.</title>
        <authorList>
            <consortium name="US DOE Joint Genome Institute (JGI-PGF)"/>
            <person name="Walter F."/>
            <person name="Albersmeier A."/>
            <person name="Kalinowski J."/>
            <person name="Ruckert C."/>
        </authorList>
    </citation>
    <scope>NUCLEOTIDE SEQUENCE [LARGE SCALE GENOMIC DNA]</scope>
    <source>
        <strain evidence="2 3">IBRC-M 10912</strain>
    </source>
</reference>